<evidence type="ECO:0000256" key="1">
    <source>
        <dbReference type="SAM" id="MobiDB-lite"/>
    </source>
</evidence>
<accession>A0AAW8ASL5</accession>
<dbReference type="Proteomes" id="UP001242129">
    <property type="component" value="Unassembled WGS sequence"/>
</dbReference>
<organism evidence="2 3">
    <name type="scientific">Acinetobacter lwoffii</name>
    <dbReference type="NCBI Taxonomy" id="28090"/>
    <lineage>
        <taxon>Bacteria</taxon>
        <taxon>Pseudomonadati</taxon>
        <taxon>Pseudomonadota</taxon>
        <taxon>Gammaproteobacteria</taxon>
        <taxon>Moraxellales</taxon>
        <taxon>Moraxellaceae</taxon>
        <taxon>Acinetobacter</taxon>
    </lineage>
</organism>
<feature type="compositionally biased region" description="Polar residues" evidence="1">
    <location>
        <begin position="84"/>
        <end position="96"/>
    </location>
</feature>
<feature type="compositionally biased region" description="Polar residues" evidence="1">
    <location>
        <begin position="33"/>
        <end position="52"/>
    </location>
</feature>
<evidence type="ECO:0000313" key="2">
    <source>
        <dbReference type="EMBL" id="MDP1446343.1"/>
    </source>
</evidence>
<comment type="caution">
    <text evidence="2">The sequence shown here is derived from an EMBL/GenBank/DDBJ whole genome shotgun (WGS) entry which is preliminary data.</text>
</comment>
<reference evidence="2" key="1">
    <citation type="submission" date="2023-07" db="EMBL/GenBank/DDBJ databases">
        <title>Dynamics of blaOXA-23 gene transmission in Acinetobacter spp. from contaminated veterinary surfaces.</title>
        <authorList>
            <person name="Moreira Da Silva J."/>
            <person name="Menezes J."/>
            <person name="Fernandes L."/>
            <person name="Marques C."/>
            <person name="Amaral A."/>
            <person name="Timofte D."/>
            <person name="Pomba C."/>
        </authorList>
    </citation>
    <scope>NUCLEOTIDE SEQUENCE</scope>
    <source>
        <strain evidence="2">CMVB11Z4A1</strain>
    </source>
</reference>
<dbReference type="RefSeq" id="WP_305157588.1">
    <property type="nucleotide sequence ID" value="NZ_JAUUUQ010000001.1"/>
</dbReference>
<evidence type="ECO:0008006" key="4">
    <source>
        <dbReference type="Google" id="ProtNLM"/>
    </source>
</evidence>
<proteinExistence type="predicted"/>
<gene>
    <name evidence="2" type="ORF">Q8G51_00430</name>
</gene>
<feature type="region of interest" description="Disordered" evidence="1">
    <location>
        <begin position="83"/>
        <end position="117"/>
    </location>
</feature>
<protein>
    <recommendedName>
        <fullName evidence="4">DUF1674 domain-containing protein</fullName>
    </recommendedName>
</protein>
<name>A0AAW8ASL5_ACILW</name>
<feature type="region of interest" description="Disordered" evidence="1">
    <location>
        <begin position="1"/>
        <end position="64"/>
    </location>
</feature>
<dbReference type="AlphaFoldDB" id="A0AAW8ASL5"/>
<evidence type="ECO:0000313" key="3">
    <source>
        <dbReference type="Proteomes" id="UP001242129"/>
    </source>
</evidence>
<sequence>MAARKVNTPGAPEKAPEPVSTAEQADAALEHVTGQTSEAPQDQSTNETSSVSEPVEPTAEELAAKKEYEEFLAWRKSKGEAAQLATQHVPTSNAPTDPTAKRTRQVVGPNGWITEEY</sequence>
<dbReference type="EMBL" id="JAUUUS010000001">
    <property type="protein sequence ID" value="MDP1446343.1"/>
    <property type="molecule type" value="Genomic_DNA"/>
</dbReference>